<reference evidence="2" key="1">
    <citation type="journal article" date="2018" name="Int. J. Syst. Evol. Microbiol.">
        <title>Jatrophihabitans telluris sp. nov., isolated from sediment soil of lava forest wetlands and the emended description of the genus Jatrophihabitans.</title>
        <authorList>
            <person name="Lee K.C."/>
            <person name="Suh M.K."/>
            <person name="Eom M.K."/>
            <person name="Kim K.K."/>
            <person name="Kim J.S."/>
            <person name="Kim D.S."/>
            <person name="Ko S.H."/>
            <person name="Shin Y.K."/>
            <person name="Lee J.S."/>
        </authorList>
    </citation>
    <scope>NUCLEOTIDE SEQUENCE</scope>
    <source>
        <strain evidence="2">N237</strain>
    </source>
</reference>
<sequence>MGRLLVMAAACGGCVSLFGGLPLPLPIAGMASLSPLTAALFLPLVMSVALAWALDRASTDADRRASRSLPIGEVLLTVAVAMVFTATALCGLLGSQPDVAGAIRNGLGGVGCVLLSRRIGPPDLAAIPVIAWSLLAAIFGRASSGARPWAWPVAASDRIDSWCLAVVLAVVGTWITVRQPR</sequence>
<dbReference type="Proteomes" id="UP001056336">
    <property type="component" value="Chromosome"/>
</dbReference>
<protein>
    <submittedName>
        <fullName evidence="2">Uncharacterized protein</fullName>
    </submittedName>
</protein>
<keyword evidence="1" id="KW-1133">Transmembrane helix</keyword>
<feature type="transmembrane region" description="Helical" evidence="1">
    <location>
        <begin position="74"/>
        <end position="94"/>
    </location>
</feature>
<dbReference type="EMBL" id="CP097332">
    <property type="protein sequence ID" value="UQX87891.1"/>
    <property type="molecule type" value="Genomic_DNA"/>
</dbReference>
<feature type="transmembrane region" description="Helical" evidence="1">
    <location>
        <begin position="159"/>
        <end position="177"/>
    </location>
</feature>
<feature type="transmembrane region" description="Helical" evidence="1">
    <location>
        <begin position="123"/>
        <end position="139"/>
    </location>
</feature>
<evidence type="ECO:0000313" key="3">
    <source>
        <dbReference type="Proteomes" id="UP001056336"/>
    </source>
</evidence>
<accession>A0ABY4QY30</accession>
<evidence type="ECO:0000256" key="1">
    <source>
        <dbReference type="SAM" id="Phobius"/>
    </source>
</evidence>
<gene>
    <name evidence="2" type="ORF">M6D93_16515</name>
</gene>
<evidence type="ECO:0000313" key="2">
    <source>
        <dbReference type="EMBL" id="UQX87891.1"/>
    </source>
</evidence>
<reference evidence="2" key="2">
    <citation type="submission" date="2022-05" db="EMBL/GenBank/DDBJ databases">
        <authorList>
            <person name="Kim J.-S."/>
            <person name="Lee K."/>
            <person name="Suh M."/>
            <person name="Eom M."/>
            <person name="Kim J.-S."/>
            <person name="Kim D.-S."/>
            <person name="Ko S.-H."/>
            <person name="Shin Y."/>
            <person name="Lee J.-S."/>
        </authorList>
    </citation>
    <scope>NUCLEOTIDE SEQUENCE</scope>
    <source>
        <strain evidence="2">N237</strain>
    </source>
</reference>
<feature type="transmembrane region" description="Helical" evidence="1">
    <location>
        <begin position="36"/>
        <end position="54"/>
    </location>
</feature>
<dbReference type="RefSeq" id="WP_249770863.1">
    <property type="nucleotide sequence ID" value="NZ_CP097332.1"/>
</dbReference>
<keyword evidence="1" id="KW-0812">Transmembrane</keyword>
<keyword evidence="3" id="KW-1185">Reference proteome</keyword>
<name>A0ABY4QY30_9ACTN</name>
<proteinExistence type="predicted"/>
<keyword evidence="1" id="KW-0472">Membrane</keyword>
<organism evidence="2 3">
    <name type="scientific">Jatrophihabitans telluris</name>
    <dbReference type="NCBI Taxonomy" id="2038343"/>
    <lineage>
        <taxon>Bacteria</taxon>
        <taxon>Bacillati</taxon>
        <taxon>Actinomycetota</taxon>
        <taxon>Actinomycetes</taxon>
        <taxon>Jatrophihabitantales</taxon>
        <taxon>Jatrophihabitantaceae</taxon>
        <taxon>Jatrophihabitans</taxon>
    </lineage>
</organism>